<dbReference type="Proteomes" id="UP000255139">
    <property type="component" value="Unassembled WGS sequence"/>
</dbReference>
<evidence type="ECO:0000313" key="5">
    <source>
        <dbReference type="Proteomes" id="UP000255139"/>
    </source>
</evidence>
<dbReference type="RefSeq" id="WP_034559370.1">
    <property type="nucleotide sequence ID" value="NZ_FZML01000026.1"/>
</dbReference>
<evidence type="ECO:0000313" key="3">
    <source>
        <dbReference type="EMBL" id="TLD98894.1"/>
    </source>
</evidence>
<dbReference type="OrthoDB" id="5356320at2"/>
<keyword evidence="1" id="KW-0472">Membrane</keyword>
<evidence type="ECO:0000256" key="1">
    <source>
        <dbReference type="SAM" id="Phobius"/>
    </source>
</evidence>
<keyword evidence="1" id="KW-1133">Transmembrane helix</keyword>
<sequence length="67" mass="7434">MSTWVMALMLGVSICVGFVGLLAFLWGLRNGQFDDKDRMMQGVLFDGIEDLNSAHDLVSNSSNRPKK</sequence>
<accession>A0A099TVJ8</accession>
<dbReference type="Pfam" id="PF03597">
    <property type="entry name" value="FixS"/>
    <property type="match status" value="1"/>
</dbReference>
<reference evidence="2 5" key="2">
    <citation type="submission" date="2018-06" db="EMBL/GenBank/DDBJ databases">
        <authorList>
            <consortium name="Pathogen Informatics"/>
            <person name="Doyle S."/>
        </authorList>
    </citation>
    <scope>NUCLEOTIDE SEQUENCE [LARGE SCALE GENOMIC DNA]</scope>
    <source>
        <strain evidence="2 5">NCTC12714</strain>
    </source>
</reference>
<proteinExistence type="predicted"/>
<keyword evidence="1" id="KW-0812">Transmembrane</keyword>
<dbReference type="InterPro" id="IPR004714">
    <property type="entry name" value="Cyt_oxidase_maturation_cbb3"/>
</dbReference>
<dbReference type="EMBL" id="JRPD02000022">
    <property type="protein sequence ID" value="TLD98894.1"/>
    <property type="molecule type" value="Genomic_DNA"/>
</dbReference>
<dbReference type="NCBIfam" id="TIGR00847">
    <property type="entry name" value="ccoS"/>
    <property type="match status" value="1"/>
</dbReference>
<dbReference type="EMBL" id="UGJE01000002">
    <property type="protein sequence ID" value="STQ87141.1"/>
    <property type="molecule type" value="Genomic_DNA"/>
</dbReference>
<organism evidence="2 5">
    <name type="scientific">Helicobacter muridarum</name>
    <dbReference type="NCBI Taxonomy" id="216"/>
    <lineage>
        <taxon>Bacteria</taxon>
        <taxon>Pseudomonadati</taxon>
        <taxon>Campylobacterota</taxon>
        <taxon>Epsilonproteobacteria</taxon>
        <taxon>Campylobacterales</taxon>
        <taxon>Helicobacteraceae</taxon>
        <taxon>Helicobacter</taxon>
    </lineage>
</organism>
<reference evidence="3 4" key="1">
    <citation type="journal article" date="2014" name="Genome Announc.">
        <title>Draft genome sequences of eight enterohepatic helicobacter species isolated from both laboratory and wild rodents.</title>
        <authorList>
            <person name="Sheh A."/>
            <person name="Shen Z."/>
            <person name="Fox J.G."/>
        </authorList>
    </citation>
    <scope>NUCLEOTIDE SEQUENCE [LARGE SCALE GENOMIC DNA]</scope>
    <source>
        <strain evidence="3 4">ST1</strain>
    </source>
</reference>
<dbReference type="AlphaFoldDB" id="A0A099TVJ8"/>
<protein>
    <submittedName>
        <fullName evidence="3">Cbb3-type cytochrome oxidase assembly protein CcoS</fullName>
    </submittedName>
    <submittedName>
        <fullName evidence="2">Putative cytochrome oxidase maturation protein</fullName>
    </submittedName>
</protein>
<keyword evidence="5" id="KW-1185">Reference proteome</keyword>
<evidence type="ECO:0000313" key="4">
    <source>
        <dbReference type="Proteomes" id="UP000029922"/>
    </source>
</evidence>
<dbReference type="STRING" id="216.LS73_09335"/>
<feature type="transmembrane region" description="Helical" evidence="1">
    <location>
        <begin position="6"/>
        <end position="28"/>
    </location>
</feature>
<evidence type="ECO:0000313" key="2">
    <source>
        <dbReference type="EMBL" id="STQ87141.1"/>
    </source>
</evidence>
<name>A0A099TVJ8_9HELI</name>
<gene>
    <name evidence="3" type="primary">ccoS</name>
    <name evidence="3" type="ORF">LS73_008030</name>
    <name evidence="2" type="ORF">NCTC12714_01963</name>
</gene>
<dbReference type="Proteomes" id="UP000029922">
    <property type="component" value="Unassembled WGS sequence"/>
</dbReference>